<protein>
    <recommendedName>
        <fullName evidence="6">GATA-type domain-containing protein</fullName>
    </recommendedName>
</protein>
<evidence type="ECO:0000256" key="2">
    <source>
        <dbReference type="ARBA" id="ARBA00022771"/>
    </source>
</evidence>
<feature type="compositionally biased region" description="Low complexity" evidence="5">
    <location>
        <begin position="43"/>
        <end position="59"/>
    </location>
</feature>
<evidence type="ECO:0000256" key="1">
    <source>
        <dbReference type="ARBA" id="ARBA00022723"/>
    </source>
</evidence>
<evidence type="ECO:0000256" key="3">
    <source>
        <dbReference type="ARBA" id="ARBA00022833"/>
    </source>
</evidence>
<dbReference type="STRING" id="329046.A0A1Y2BRM6"/>
<dbReference type="OrthoDB" id="2162994at2759"/>
<dbReference type="PANTHER" id="PTHR45658">
    <property type="entry name" value="GATA TRANSCRIPTION FACTOR"/>
    <property type="match status" value="1"/>
</dbReference>
<dbReference type="SMART" id="SM00401">
    <property type="entry name" value="ZnF_GATA"/>
    <property type="match status" value="1"/>
</dbReference>
<feature type="compositionally biased region" description="Polar residues" evidence="5">
    <location>
        <begin position="296"/>
        <end position="314"/>
    </location>
</feature>
<evidence type="ECO:0000313" key="8">
    <source>
        <dbReference type="Proteomes" id="UP000193642"/>
    </source>
</evidence>
<keyword evidence="1" id="KW-0479">Metal-binding</keyword>
<dbReference type="GO" id="GO:0008270">
    <property type="term" value="F:zinc ion binding"/>
    <property type="evidence" value="ECO:0007669"/>
    <property type="project" value="UniProtKB-KW"/>
</dbReference>
<feature type="region of interest" description="Disordered" evidence="5">
    <location>
        <begin position="168"/>
        <end position="314"/>
    </location>
</feature>
<dbReference type="PANTHER" id="PTHR45658:SF18">
    <property type="entry name" value="PROTEIN GAT2"/>
    <property type="match status" value="1"/>
</dbReference>
<comment type="caution">
    <text evidence="7">The sequence shown here is derived from an EMBL/GenBank/DDBJ whole genome shotgun (WGS) entry which is preliminary data.</text>
</comment>
<dbReference type="InterPro" id="IPR051140">
    <property type="entry name" value="GATA_TF"/>
</dbReference>
<dbReference type="EMBL" id="MCGO01000050">
    <property type="protein sequence ID" value="ORY37396.1"/>
    <property type="molecule type" value="Genomic_DNA"/>
</dbReference>
<keyword evidence="8" id="KW-1185">Reference proteome</keyword>
<dbReference type="SUPFAM" id="SSF57716">
    <property type="entry name" value="Glucocorticoid receptor-like (DNA-binding domain)"/>
    <property type="match status" value="1"/>
</dbReference>
<dbReference type="InterPro" id="IPR000679">
    <property type="entry name" value="Znf_GATA"/>
</dbReference>
<feature type="domain" description="GATA-type" evidence="6">
    <location>
        <begin position="334"/>
        <end position="361"/>
    </location>
</feature>
<evidence type="ECO:0000313" key="7">
    <source>
        <dbReference type="EMBL" id="ORY37396.1"/>
    </source>
</evidence>
<dbReference type="GO" id="GO:0043565">
    <property type="term" value="F:sequence-specific DNA binding"/>
    <property type="evidence" value="ECO:0007669"/>
    <property type="project" value="InterPro"/>
</dbReference>
<dbReference type="PROSITE" id="PS50114">
    <property type="entry name" value="GATA_ZN_FINGER_2"/>
    <property type="match status" value="1"/>
</dbReference>
<feature type="compositionally biased region" description="Low complexity" evidence="5">
    <location>
        <begin position="105"/>
        <end position="116"/>
    </location>
</feature>
<name>A0A1Y2BRM6_9FUNG</name>
<keyword evidence="2 4" id="KW-0863">Zinc-finger</keyword>
<dbReference type="GO" id="GO:0006355">
    <property type="term" value="P:regulation of DNA-templated transcription"/>
    <property type="evidence" value="ECO:0007669"/>
    <property type="project" value="InterPro"/>
</dbReference>
<dbReference type="Gene3D" id="3.30.50.10">
    <property type="entry name" value="Erythroid Transcription Factor GATA-1, subunit A"/>
    <property type="match status" value="1"/>
</dbReference>
<dbReference type="CDD" id="cd00202">
    <property type="entry name" value="ZnF_GATA"/>
    <property type="match status" value="1"/>
</dbReference>
<sequence>MRKGSARRAPSSTSSSTAFPLSIGAYSMSGPGPACSASVRTQARTTTNMSGTTSSSSPASADAITFSFIFSKPLALPSMLVHSLTGGSEQTARPSLPQLPPNPSSHPMHSSSSSPSTDSCLNTATLASILPAVPVQPPAVLQVLTMPPGGFDLAVKIHSCLDSQFLSPVRTSSTKRPMLPTPPRKTRTNSPLNSDDDSFDDEPIKKKQRKSASIPFPVLSAPSSSVPSTTIHSRRTSVDSLSDLTAPECHRLSSPEEDAMSTFEEVSNITTKQPKKQASNKRQVDDDSEGDRENYESAQATTSKKSGGAQATQNQSQHVFVLPPGMSPAKPGICHFCKSSKTGQWRRGPGGMRTLCNACGINWCRKVRAYAKSKSISVEAAEAVVGVDESWFRRVI</sequence>
<dbReference type="Pfam" id="PF00320">
    <property type="entry name" value="GATA"/>
    <property type="match status" value="1"/>
</dbReference>
<dbReference type="AlphaFoldDB" id="A0A1Y2BRM6"/>
<dbReference type="Proteomes" id="UP000193642">
    <property type="component" value="Unassembled WGS sequence"/>
</dbReference>
<feature type="compositionally biased region" description="Low complexity" evidence="5">
    <location>
        <begin position="7"/>
        <end position="18"/>
    </location>
</feature>
<organism evidence="7 8">
    <name type="scientific">Rhizoclosmatium globosum</name>
    <dbReference type="NCBI Taxonomy" id="329046"/>
    <lineage>
        <taxon>Eukaryota</taxon>
        <taxon>Fungi</taxon>
        <taxon>Fungi incertae sedis</taxon>
        <taxon>Chytridiomycota</taxon>
        <taxon>Chytridiomycota incertae sedis</taxon>
        <taxon>Chytridiomycetes</taxon>
        <taxon>Chytridiales</taxon>
        <taxon>Chytriomycetaceae</taxon>
        <taxon>Rhizoclosmatium</taxon>
    </lineage>
</organism>
<accession>A0A1Y2BRM6</accession>
<evidence type="ECO:0000256" key="4">
    <source>
        <dbReference type="PROSITE-ProRule" id="PRU00094"/>
    </source>
</evidence>
<evidence type="ECO:0000256" key="5">
    <source>
        <dbReference type="SAM" id="MobiDB-lite"/>
    </source>
</evidence>
<feature type="region of interest" description="Disordered" evidence="5">
    <location>
        <begin position="1"/>
        <end position="59"/>
    </location>
</feature>
<gene>
    <name evidence="7" type="ORF">BCR33DRAFT_721439</name>
</gene>
<feature type="compositionally biased region" description="Low complexity" evidence="5">
    <location>
        <begin position="215"/>
        <end position="228"/>
    </location>
</feature>
<proteinExistence type="predicted"/>
<evidence type="ECO:0000259" key="6">
    <source>
        <dbReference type="PROSITE" id="PS50114"/>
    </source>
</evidence>
<keyword evidence="3" id="KW-0862">Zinc</keyword>
<reference evidence="7 8" key="1">
    <citation type="submission" date="2016-07" db="EMBL/GenBank/DDBJ databases">
        <title>Pervasive Adenine N6-methylation of Active Genes in Fungi.</title>
        <authorList>
            <consortium name="DOE Joint Genome Institute"/>
            <person name="Mondo S.J."/>
            <person name="Dannebaum R.O."/>
            <person name="Kuo R.C."/>
            <person name="Labutti K."/>
            <person name="Haridas S."/>
            <person name="Kuo A."/>
            <person name="Salamov A."/>
            <person name="Ahrendt S.R."/>
            <person name="Lipzen A."/>
            <person name="Sullivan W."/>
            <person name="Andreopoulos W.B."/>
            <person name="Clum A."/>
            <person name="Lindquist E."/>
            <person name="Daum C."/>
            <person name="Ramamoorthy G.K."/>
            <person name="Gryganskyi A."/>
            <person name="Culley D."/>
            <person name="Magnuson J.K."/>
            <person name="James T.Y."/>
            <person name="O'Malley M.A."/>
            <person name="Stajich J.E."/>
            <person name="Spatafora J.W."/>
            <person name="Visel A."/>
            <person name="Grigoriev I.V."/>
        </authorList>
    </citation>
    <scope>NUCLEOTIDE SEQUENCE [LARGE SCALE GENOMIC DNA]</scope>
    <source>
        <strain evidence="7 8">JEL800</strain>
    </source>
</reference>
<dbReference type="InterPro" id="IPR013088">
    <property type="entry name" value="Znf_NHR/GATA"/>
</dbReference>
<feature type="region of interest" description="Disordered" evidence="5">
    <location>
        <begin position="85"/>
        <end position="120"/>
    </location>
</feature>